<dbReference type="Proteomes" id="UP000621454">
    <property type="component" value="Unassembled WGS sequence"/>
</dbReference>
<organism evidence="1 2">
    <name type="scientific">Gordonia jinhuaensis</name>
    <dbReference type="NCBI Taxonomy" id="1517702"/>
    <lineage>
        <taxon>Bacteria</taxon>
        <taxon>Bacillati</taxon>
        <taxon>Actinomycetota</taxon>
        <taxon>Actinomycetes</taxon>
        <taxon>Mycobacteriales</taxon>
        <taxon>Gordoniaceae</taxon>
        <taxon>Gordonia</taxon>
    </lineage>
</organism>
<sequence length="259" mass="27718">MTTPVAQTLNPVEYEAPLVNPSPNGLYTVTTFVSQASDVPRWLAEGVRVRPHNYGGEEAFGVWDAPWCGDPGDSIKDGERPGLPDPFDALTVWAFDQCDLTLPSQQEVRERAAQNLRLIEPVAVEREFAARLLADAGTPEAAANIVAAVSHIEAEFAKTNTTGLIHASAGLASLADRYGLIIRNGGVLKSPLGHTWVFGGGYVEGLGDTIVGTSPTFGWRNTVEVRETIEAKFNQFVAVAERSVVVGYEKSIGAATLTP</sequence>
<dbReference type="RefSeq" id="WP_188585784.1">
    <property type="nucleotide sequence ID" value="NZ_BMGC01000006.1"/>
</dbReference>
<dbReference type="EMBL" id="BMGC01000006">
    <property type="protein sequence ID" value="GGB26416.1"/>
    <property type="molecule type" value="Genomic_DNA"/>
</dbReference>
<name>A0A916T3G2_9ACTN</name>
<evidence type="ECO:0000313" key="1">
    <source>
        <dbReference type="EMBL" id="GGB26416.1"/>
    </source>
</evidence>
<reference evidence="1" key="1">
    <citation type="journal article" date="2014" name="Int. J. Syst. Evol. Microbiol.">
        <title>Complete genome sequence of Corynebacterium casei LMG S-19264T (=DSM 44701T), isolated from a smear-ripened cheese.</title>
        <authorList>
            <consortium name="US DOE Joint Genome Institute (JGI-PGF)"/>
            <person name="Walter F."/>
            <person name="Albersmeier A."/>
            <person name="Kalinowski J."/>
            <person name="Ruckert C."/>
        </authorList>
    </citation>
    <scope>NUCLEOTIDE SEQUENCE</scope>
    <source>
        <strain evidence="1">CGMCC 1.12827</strain>
    </source>
</reference>
<proteinExistence type="predicted"/>
<evidence type="ECO:0000313" key="2">
    <source>
        <dbReference type="Proteomes" id="UP000621454"/>
    </source>
</evidence>
<accession>A0A916T3G2</accession>
<reference evidence="1" key="2">
    <citation type="submission" date="2020-09" db="EMBL/GenBank/DDBJ databases">
        <authorList>
            <person name="Sun Q."/>
            <person name="Zhou Y."/>
        </authorList>
    </citation>
    <scope>NUCLEOTIDE SEQUENCE</scope>
    <source>
        <strain evidence="1">CGMCC 1.12827</strain>
    </source>
</reference>
<keyword evidence="2" id="KW-1185">Reference proteome</keyword>
<comment type="caution">
    <text evidence="1">The sequence shown here is derived from an EMBL/GenBank/DDBJ whole genome shotgun (WGS) entry which is preliminary data.</text>
</comment>
<gene>
    <name evidence="1" type="ORF">GCM10011489_13210</name>
</gene>
<protein>
    <submittedName>
        <fullName evidence="1">Uncharacterized protein</fullName>
    </submittedName>
</protein>
<dbReference type="AlphaFoldDB" id="A0A916T3G2"/>